<keyword evidence="2" id="KW-1185">Reference proteome</keyword>
<dbReference type="Gramene" id="Solyc08g016380.1.1">
    <property type="protein sequence ID" value="Solyc08g016380.1.1.1"/>
    <property type="gene ID" value="Solyc08g016380.1"/>
</dbReference>
<evidence type="ECO:0000313" key="2">
    <source>
        <dbReference type="Proteomes" id="UP000004994"/>
    </source>
</evidence>
<dbReference type="EnsemblPlants" id="Solyc08g016380.1.1">
    <property type="protein sequence ID" value="Solyc08g016380.1.1.1"/>
    <property type="gene ID" value="Solyc08g016380.1"/>
</dbReference>
<organism evidence="1">
    <name type="scientific">Solanum lycopersicum</name>
    <name type="common">Tomato</name>
    <name type="synonym">Lycopersicon esculentum</name>
    <dbReference type="NCBI Taxonomy" id="4081"/>
    <lineage>
        <taxon>Eukaryota</taxon>
        <taxon>Viridiplantae</taxon>
        <taxon>Streptophyta</taxon>
        <taxon>Embryophyta</taxon>
        <taxon>Tracheophyta</taxon>
        <taxon>Spermatophyta</taxon>
        <taxon>Magnoliopsida</taxon>
        <taxon>eudicotyledons</taxon>
        <taxon>Gunneridae</taxon>
        <taxon>Pentapetalae</taxon>
        <taxon>asterids</taxon>
        <taxon>lamiids</taxon>
        <taxon>Solanales</taxon>
        <taxon>Solanaceae</taxon>
        <taxon>Solanoideae</taxon>
        <taxon>Solaneae</taxon>
        <taxon>Solanum</taxon>
        <taxon>Solanum subgen. Lycopersicon</taxon>
    </lineage>
</organism>
<name>A0A3Q7HM81_SOLLC</name>
<dbReference type="InParanoid" id="A0A3Q7HM81"/>
<dbReference type="PaxDb" id="4081-Solyc08g016380.1.1"/>
<reference evidence="1" key="1">
    <citation type="journal article" date="2012" name="Nature">
        <title>The tomato genome sequence provides insights into fleshy fruit evolution.</title>
        <authorList>
            <consortium name="Tomato Genome Consortium"/>
        </authorList>
    </citation>
    <scope>NUCLEOTIDE SEQUENCE [LARGE SCALE GENOMIC DNA]</scope>
    <source>
        <strain evidence="1">cv. Heinz 1706</strain>
    </source>
</reference>
<proteinExistence type="predicted"/>
<sequence length="84" mass="9952">MAIYIAITHIVKEEDFLVGNLGRRFLGRSTVLRDLFKNCGEFWLGILSKFLMVLSIRKTRTEEGWEFKRRVSKTTERAIMHSRF</sequence>
<accession>A0A3Q7HM81</accession>
<dbReference type="AlphaFoldDB" id="A0A3Q7HM81"/>
<reference evidence="1" key="2">
    <citation type="submission" date="2019-01" db="UniProtKB">
        <authorList>
            <consortium name="EnsemblPlants"/>
        </authorList>
    </citation>
    <scope>IDENTIFICATION</scope>
    <source>
        <strain evidence="1">cv. Heinz 1706</strain>
    </source>
</reference>
<evidence type="ECO:0000313" key="1">
    <source>
        <dbReference type="EnsemblPlants" id="Solyc08g016380.1.1.1"/>
    </source>
</evidence>
<protein>
    <submittedName>
        <fullName evidence="1">Uncharacterized protein</fullName>
    </submittedName>
</protein>
<dbReference type="Proteomes" id="UP000004994">
    <property type="component" value="Chromosome 8"/>
</dbReference>